<accession>A0A6S7GCI3</accession>
<evidence type="ECO:0000313" key="2">
    <source>
        <dbReference type="Proteomes" id="UP001152795"/>
    </source>
</evidence>
<dbReference type="AlphaFoldDB" id="A0A6S7GCI3"/>
<name>A0A6S7GCI3_PARCT</name>
<protein>
    <submittedName>
        <fullName evidence="1">Uncharacterized protein</fullName>
    </submittedName>
</protein>
<sequence length="102" mass="10864">MLLEIIGQVDISKCDNTSTYVFNAMSWETAGAEDGGEDIGVENGSDDFLTKSVKTGCQLVGNVDSWISKNELNNSGHSSCSSFNLLGCCDIMSPPTTSFNNV</sequence>
<keyword evidence="2" id="KW-1185">Reference proteome</keyword>
<proteinExistence type="predicted"/>
<dbReference type="EMBL" id="CACRXK020000561">
    <property type="protein sequence ID" value="CAB3982981.1"/>
    <property type="molecule type" value="Genomic_DNA"/>
</dbReference>
<dbReference type="Proteomes" id="UP001152795">
    <property type="component" value="Unassembled WGS sequence"/>
</dbReference>
<gene>
    <name evidence="1" type="ORF">PACLA_8A025714</name>
</gene>
<reference evidence="1" key="1">
    <citation type="submission" date="2020-04" db="EMBL/GenBank/DDBJ databases">
        <authorList>
            <person name="Alioto T."/>
            <person name="Alioto T."/>
            <person name="Gomez Garrido J."/>
        </authorList>
    </citation>
    <scope>NUCLEOTIDE SEQUENCE</scope>
    <source>
        <strain evidence="1">A484AB</strain>
    </source>
</reference>
<comment type="caution">
    <text evidence="1">The sequence shown here is derived from an EMBL/GenBank/DDBJ whole genome shotgun (WGS) entry which is preliminary data.</text>
</comment>
<evidence type="ECO:0000313" key="1">
    <source>
        <dbReference type="EMBL" id="CAB3982981.1"/>
    </source>
</evidence>
<organism evidence="1 2">
    <name type="scientific">Paramuricea clavata</name>
    <name type="common">Red gorgonian</name>
    <name type="synonym">Violescent sea-whip</name>
    <dbReference type="NCBI Taxonomy" id="317549"/>
    <lineage>
        <taxon>Eukaryota</taxon>
        <taxon>Metazoa</taxon>
        <taxon>Cnidaria</taxon>
        <taxon>Anthozoa</taxon>
        <taxon>Octocorallia</taxon>
        <taxon>Malacalcyonacea</taxon>
        <taxon>Plexauridae</taxon>
        <taxon>Paramuricea</taxon>
    </lineage>
</organism>